<name>A0A162DC33_9CRUS</name>
<dbReference type="Proteomes" id="UP000076858">
    <property type="component" value="Unassembled WGS sequence"/>
</dbReference>
<dbReference type="AlphaFoldDB" id="A0A162DC33"/>
<evidence type="ECO:0000313" key="3">
    <source>
        <dbReference type="Proteomes" id="UP000076858"/>
    </source>
</evidence>
<dbReference type="FunFam" id="3.30.420.10:FF:000032">
    <property type="entry name" value="Retrovirus-related Pol polyprotein from transposon 297-like Protein"/>
    <property type="match status" value="1"/>
</dbReference>
<dbReference type="OrthoDB" id="6367375at2759"/>
<dbReference type="EMBL" id="LRGB01001992">
    <property type="protein sequence ID" value="KZS09764.1"/>
    <property type="molecule type" value="Genomic_DNA"/>
</dbReference>
<dbReference type="InterPro" id="IPR043502">
    <property type="entry name" value="DNA/RNA_pol_sf"/>
</dbReference>
<feature type="domain" description="Integrase catalytic" evidence="1">
    <location>
        <begin position="342"/>
        <end position="500"/>
    </location>
</feature>
<proteinExistence type="predicted"/>
<dbReference type="PANTHER" id="PTHR37984:SF5">
    <property type="entry name" value="PROTEIN NYNRIN-LIKE"/>
    <property type="match status" value="1"/>
</dbReference>
<sequence length="594" mass="67968">MAVTNLSDLEQWIEEGTVLGIIEPVTEINERDIPIVAATAVTEKKALREHEFENRLGEELMPTDREKIREVLAEYGDCFSWPEDQLGLCTTAEHTINIREVQPVRQSPHARPRKERIFIKIQCKQMEKAGVIEPLNSRWRAAVVLDISATLVQKDRGPADCLCQQAVIPSGTELFHYGDKVLSPVKKDLAGRLTRWALSIQNYQPEIVYKSGRLHEDADELFLYPVDGIGDSSDEEDLLPVYTTSWEQERRWTREMQCRKLERRNEVASTHTPGSADGQFRRVPWRSLGCAFGSKENIGVIEERFYWPRLQQHALSYVRSCSQFQTRKTPPLETQGHMVIIRVERPFEKVGMDVMGTFPVSTGGKKNIVAVDYLTKWAETMAISTAMARDTAEFFFEEILLRHGAPASVVTDCGKCFAGKFTKEVMHLMEVDNRTTTPYHTQANGLVERLNHTLGDILSMYINSPHSNLEDILPYITFAYNSSIQELTGKTPFFLIYDREARLPVDVVMGVRATPLSEDPCALARNLETARKMVKERLVQVQERPIRHYEATWRVTPEFRPVEKVLVYKPFRKVSKAGQLLHRWLGPFAVVHRV</sequence>
<dbReference type="GO" id="GO:0071897">
    <property type="term" value="P:DNA biosynthetic process"/>
    <property type="evidence" value="ECO:0007669"/>
    <property type="project" value="UniProtKB-ARBA"/>
</dbReference>
<dbReference type="InterPro" id="IPR050951">
    <property type="entry name" value="Retrovirus_Pol_polyprotein"/>
</dbReference>
<dbReference type="GO" id="GO:0015074">
    <property type="term" value="P:DNA integration"/>
    <property type="evidence" value="ECO:0007669"/>
    <property type="project" value="InterPro"/>
</dbReference>
<evidence type="ECO:0000313" key="2">
    <source>
        <dbReference type="EMBL" id="KZS09764.1"/>
    </source>
</evidence>
<dbReference type="STRING" id="35525.A0A162DC33"/>
<dbReference type="GO" id="GO:0003676">
    <property type="term" value="F:nucleic acid binding"/>
    <property type="evidence" value="ECO:0007669"/>
    <property type="project" value="InterPro"/>
</dbReference>
<dbReference type="PROSITE" id="PS50994">
    <property type="entry name" value="INTEGRASE"/>
    <property type="match status" value="1"/>
</dbReference>
<protein>
    <recommendedName>
        <fullName evidence="1">Integrase catalytic domain-containing protein</fullName>
    </recommendedName>
</protein>
<dbReference type="Gene3D" id="3.30.420.10">
    <property type="entry name" value="Ribonuclease H-like superfamily/Ribonuclease H"/>
    <property type="match status" value="1"/>
</dbReference>
<organism evidence="2 3">
    <name type="scientific">Daphnia magna</name>
    <dbReference type="NCBI Taxonomy" id="35525"/>
    <lineage>
        <taxon>Eukaryota</taxon>
        <taxon>Metazoa</taxon>
        <taxon>Ecdysozoa</taxon>
        <taxon>Arthropoda</taxon>
        <taxon>Crustacea</taxon>
        <taxon>Branchiopoda</taxon>
        <taxon>Diplostraca</taxon>
        <taxon>Cladocera</taxon>
        <taxon>Anomopoda</taxon>
        <taxon>Daphniidae</taxon>
        <taxon>Daphnia</taxon>
    </lineage>
</organism>
<dbReference type="SUPFAM" id="SSF53098">
    <property type="entry name" value="Ribonuclease H-like"/>
    <property type="match status" value="1"/>
</dbReference>
<dbReference type="Pfam" id="PF00665">
    <property type="entry name" value="rve"/>
    <property type="match status" value="1"/>
</dbReference>
<evidence type="ECO:0000259" key="1">
    <source>
        <dbReference type="PROSITE" id="PS50994"/>
    </source>
</evidence>
<comment type="caution">
    <text evidence="2">The sequence shown here is derived from an EMBL/GenBank/DDBJ whole genome shotgun (WGS) entry which is preliminary data.</text>
</comment>
<dbReference type="SUPFAM" id="SSF56672">
    <property type="entry name" value="DNA/RNA polymerases"/>
    <property type="match status" value="1"/>
</dbReference>
<dbReference type="GO" id="GO:0042575">
    <property type="term" value="C:DNA polymerase complex"/>
    <property type="evidence" value="ECO:0007669"/>
    <property type="project" value="UniProtKB-ARBA"/>
</dbReference>
<dbReference type="InterPro" id="IPR036397">
    <property type="entry name" value="RNaseH_sf"/>
</dbReference>
<accession>A0A162DC33</accession>
<dbReference type="InterPro" id="IPR001584">
    <property type="entry name" value="Integrase_cat-core"/>
</dbReference>
<dbReference type="InterPro" id="IPR012337">
    <property type="entry name" value="RNaseH-like_sf"/>
</dbReference>
<gene>
    <name evidence="2" type="ORF">APZ42_025929</name>
</gene>
<keyword evidence="3" id="KW-1185">Reference proteome</keyword>
<dbReference type="Gene3D" id="3.10.10.10">
    <property type="entry name" value="HIV Type 1 Reverse Transcriptase, subunit A, domain 1"/>
    <property type="match status" value="1"/>
</dbReference>
<dbReference type="PANTHER" id="PTHR37984">
    <property type="entry name" value="PROTEIN CBG26694"/>
    <property type="match status" value="1"/>
</dbReference>
<reference evidence="2 3" key="1">
    <citation type="submission" date="2016-03" db="EMBL/GenBank/DDBJ databases">
        <title>EvidentialGene: Evidence-directed Construction of Genes on Genomes.</title>
        <authorList>
            <person name="Gilbert D.G."/>
            <person name="Choi J.-H."/>
            <person name="Mockaitis K."/>
            <person name="Colbourne J."/>
            <person name="Pfrender M."/>
        </authorList>
    </citation>
    <scope>NUCLEOTIDE SEQUENCE [LARGE SCALE GENOMIC DNA]</scope>
    <source>
        <strain evidence="2 3">Xinb3</strain>
        <tissue evidence="2">Complete organism</tissue>
    </source>
</reference>